<sequence>MGVGLSVAGNTMSVAERVIINGDGHARIVKDDLRELTPGDLVLTNSQVNSVNSLSVGLVDENADIQDITEDVDQIINTVEKGQDPAGLGDEFTTAAGSQLSSSISSMGTIEPLAGEPRPSTNFDTQGLLSELGLSETQSLTLFEQYRAFQQSPTLTDLNDSPLADNLFVVTDEDNPVSGQVFATDPNSQDILSFVITSGPANGVVSIDSSTGVWIYTPNFNFDGADSFEITVDDGNGGTDTATVNLQVTPIPEISLVGPSVVNEGDSAVYVATFDKPSTQGTQINLSLSTPSAESGDLSSMIVTTPDGLILIVSPDGTVNVPAGVTSLNISVGTTDDNVFESSENFQLDLTSGFGTVGGGELTTTIQDNDIPILTVSSENVVEGGIAVFDIELSNQVDGDVTYEFSLSLDANSAEQEDFVLNSMTVNYEVDGVGYTAAANSDGSYTLPGNANNIQVSLPTFNDTIFEGLETFNLDVRATATVGDNSFDLTDSGTGTITDDRDGMNNADTPHLTVSSETVVEGGVVSFDIELSNQVDGDVTYEFSLNVDGHSAEWEDFVLNPMTVSYEVEGVDYTAAVNSDGSYTLPGNASNIQVSLQTVNDSIFEGSETFTLTAKAKATVGGNSFNVTNSGEGTISDDRDGINNADTPHLTVSSEAVVEGESVVFDIELSNQVDGDVTYEFSLNVDGHSAEWEDFVLNPMTVSYEVEGVDYTAAVNSDGSYTLPGNASNIQVSIQTASDGCFEGTETFSLDVRASAVVGGDSFDLTDSGLGTIEDIDIPLVSISEGNNIGEGLSSEFMVSLSKNTDKPVIVNLSLAHIETNADDITQMEVAYQDSQGWQTLSLGENGDLVVPAGITQLRVTVQTADDNTHPVYEGAERFELIVTGVDGAKGHDSSISTIIDDGSLGLDDDRPVVTHISEVTVAEADDAVFHVELSSESTTDTHVILELKERKASSPEDFDGSTVTILYGDPEQTETVSIQNGLFEFDLPSGESHFSVVVKTVDDDVSENNETFLLAVKTEYQSGEVSAKATIEDNEKPIIDLDGSQYQIEFVSEDAGYRNVFGYYVYDPESDTQQLQILMSDSHDSRQDGFDPVLATLGNLDNVEYFLIADGAHLVERAPVGARFEVDNDGRLIINGNLHSHVQVLLSHDEASLMRTSVNENGDTIINFDDQVNIAHDDNDYDDLVIKIAKQDTNVDYSTEFTEGTGSISIVDTDVDIFDDKDSILSMQVLLTTAYEGDRLTWTPMSGFSVTQINTATGLGLLITTNDPNGVSAAEFETFLKGIQYENTSIGPDETERSVELYVTDSYGQRSETATTTIAVNKVNDIHSYKFTTGSHGDDVITGSDEHDIMVGDVQGIQIIAGQDYNLAFVLDTSGSMGDSVENAKSEILQVFDQLHSTVNSGANAGKVNMLLSEFSTNTGVTISVDLNSPSARSDFITQLDKIENKGDGYTNYEASFDAVVEWFNASTNTQAENITYFITDGYPNYIQKSKVGESQFDELVLDYDALSKHVVTLRDVLPLDYTFGTSVTYKGQEIVSSSGIVISPLTGAGLGKLTDSNGLEYSDINSITTQTRHAYQVLALVSSVEAIGIGDGINAATLSQYDTDAVVAPNIDVDALAETILGQEVPLQQGEDRISGGIGNDILFGDLINFEHIDGQGVSALQKYVAIETNSPLTDISAKDVNHFIVQNYDDFDISHHGDRNDMMSGAEGDDILFGQGGNDTLDGGIGSDILLGGSGDDILIGGSGNDILSGGIGYDQFVWRNQDLDQGTDVVSDFRVSEDKINLSDLLVGGESMEDLLSDISASVDNNTIELVIEREGGQCSQSIQLENVVDQLIGMDISGGSITGHDLSNLLHELILVNE</sequence>
<gene>
    <name evidence="8" type="ORF">GCM10007938_31720</name>
</gene>
<dbReference type="Proteomes" id="UP001157138">
    <property type="component" value="Unassembled WGS sequence"/>
</dbReference>
<organism evidence="8 9">
    <name type="scientific">Vibrio zhanjiangensis</name>
    <dbReference type="NCBI Taxonomy" id="1046128"/>
    <lineage>
        <taxon>Bacteria</taxon>
        <taxon>Pseudomonadati</taxon>
        <taxon>Pseudomonadota</taxon>
        <taxon>Gammaproteobacteria</taxon>
        <taxon>Vibrionales</taxon>
        <taxon>Vibrionaceae</taxon>
        <taxon>Vibrio</taxon>
    </lineage>
</organism>
<comment type="caution">
    <text evidence="8">The sequence shown here is derived from an EMBL/GenBank/DDBJ whole genome shotgun (WGS) entry which is preliminary data.</text>
</comment>
<dbReference type="RefSeq" id="WP_284193250.1">
    <property type="nucleotide sequence ID" value="NZ_BSPW01000074.1"/>
</dbReference>
<dbReference type="InterPro" id="IPR002035">
    <property type="entry name" value="VWF_A"/>
</dbReference>
<dbReference type="PROSITE" id="PS50234">
    <property type="entry name" value="VWFA"/>
    <property type="match status" value="1"/>
</dbReference>
<dbReference type="SUPFAM" id="SSF51120">
    <property type="entry name" value="beta-Roll"/>
    <property type="match status" value="1"/>
</dbReference>
<protein>
    <submittedName>
        <fullName evidence="8">Uncharacterized protein</fullName>
    </submittedName>
</protein>
<dbReference type="Gene3D" id="2.60.40.2030">
    <property type="match status" value="6"/>
</dbReference>
<dbReference type="SUPFAM" id="SSF53300">
    <property type="entry name" value="vWA-like"/>
    <property type="match status" value="1"/>
</dbReference>
<evidence type="ECO:0000259" key="6">
    <source>
        <dbReference type="PROSITE" id="PS50234"/>
    </source>
</evidence>
<keyword evidence="5" id="KW-0106">Calcium</keyword>
<feature type="domain" description="VWFA" evidence="6">
    <location>
        <begin position="1367"/>
        <end position="1595"/>
    </location>
</feature>
<keyword evidence="2" id="KW-0964">Secreted</keyword>
<reference evidence="9" key="1">
    <citation type="journal article" date="2019" name="Int. J. Syst. Evol. Microbiol.">
        <title>The Global Catalogue of Microorganisms (GCM) 10K type strain sequencing project: providing services to taxonomists for standard genome sequencing and annotation.</title>
        <authorList>
            <consortium name="The Broad Institute Genomics Platform"/>
            <consortium name="The Broad Institute Genome Sequencing Center for Infectious Disease"/>
            <person name="Wu L."/>
            <person name="Ma J."/>
        </authorList>
    </citation>
    <scope>NUCLEOTIDE SEQUENCE [LARGE SCALE GENOMIC DNA]</scope>
    <source>
        <strain evidence="9">NBRC 108723</strain>
    </source>
</reference>
<dbReference type="InterPro" id="IPR038081">
    <property type="entry name" value="CalX-like_sf"/>
</dbReference>
<keyword evidence="3" id="KW-0732">Signal</keyword>
<dbReference type="CDD" id="cd00198">
    <property type="entry name" value="vWFA"/>
    <property type="match status" value="1"/>
</dbReference>
<dbReference type="PROSITE" id="PS00330">
    <property type="entry name" value="HEMOLYSIN_CALCIUM"/>
    <property type="match status" value="3"/>
</dbReference>
<evidence type="ECO:0000313" key="9">
    <source>
        <dbReference type="Proteomes" id="UP001157138"/>
    </source>
</evidence>
<dbReference type="CDD" id="cd11304">
    <property type="entry name" value="Cadherin_repeat"/>
    <property type="match status" value="1"/>
</dbReference>
<dbReference type="Pfam" id="PF00353">
    <property type="entry name" value="HemolysinCabind"/>
    <property type="match status" value="3"/>
</dbReference>
<name>A0ABQ6F1R2_9VIBR</name>
<dbReference type="Pfam" id="PF03160">
    <property type="entry name" value="Calx-beta"/>
    <property type="match status" value="4"/>
</dbReference>
<accession>A0ABQ6F1R2</accession>
<dbReference type="Pfam" id="PF17963">
    <property type="entry name" value="Big_9"/>
    <property type="match status" value="1"/>
</dbReference>
<evidence type="ECO:0000256" key="1">
    <source>
        <dbReference type="ARBA" id="ARBA00004613"/>
    </source>
</evidence>
<dbReference type="PANTHER" id="PTHR38340:SF1">
    <property type="entry name" value="S-LAYER PROTEIN"/>
    <property type="match status" value="1"/>
</dbReference>
<dbReference type="Pfam" id="PF00092">
    <property type="entry name" value="VWA"/>
    <property type="match status" value="1"/>
</dbReference>
<dbReference type="InterPro" id="IPR015919">
    <property type="entry name" value="Cadherin-like_sf"/>
</dbReference>
<evidence type="ECO:0000313" key="8">
    <source>
        <dbReference type="EMBL" id="GLT19390.1"/>
    </source>
</evidence>
<dbReference type="SUPFAM" id="SSF141072">
    <property type="entry name" value="CalX-like"/>
    <property type="match status" value="6"/>
</dbReference>
<dbReference type="InterPro" id="IPR050557">
    <property type="entry name" value="RTX_toxin/Mannuronan_C5-epim"/>
</dbReference>
<evidence type="ECO:0000256" key="5">
    <source>
        <dbReference type="ARBA" id="ARBA00022837"/>
    </source>
</evidence>
<keyword evidence="4" id="KW-0677">Repeat</keyword>
<dbReference type="InterPro" id="IPR018511">
    <property type="entry name" value="Hemolysin-typ_Ca-bd_CS"/>
</dbReference>
<evidence type="ECO:0000256" key="4">
    <source>
        <dbReference type="ARBA" id="ARBA00022737"/>
    </source>
</evidence>
<dbReference type="InterPro" id="IPR001343">
    <property type="entry name" value="Hemolysn_Ca-bd"/>
</dbReference>
<dbReference type="SMART" id="SM00327">
    <property type="entry name" value="VWA"/>
    <property type="match status" value="1"/>
</dbReference>
<feature type="domain" description="Cadherin" evidence="7">
    <location>
        <begin position="970"/>
        <end position="1095"/>
    </location>
</feature>
<feature type="domain" description="Cadherin" evidence="7">
    <location>
        <begin position="173"/>
        <end position="261"/>
    </location>
</feature>
<proteinExistence type="predicted"/>
<dbReference type="PROSITE" id="PS50268">
    <property type="entry name" value="CADHERIN_2"/>
    <property type="match status" value="2"/>
</dbReference>
<keyword evidence="9" id="KW-1185">Reference proteome</keyword>
<dbReference type="Gene3D" id="2.150.10.10">
    <property type="entry name" value="Serralysin-like metalloprotease, C-terminal"/>
    <property type="match status" value="1"/>
</dbReference>
<evidence type="ECO:0000256" key="2">
    <source>
        <dbReference type="ARBA" id="ARBA00022525"/>
    </source>
</evidence>
<evidence type="ECO:0000259" key="7">
    <source>
        <dbReference type="PROSITE" id="PS50268"/>
    </source>
</evidence>
<dbReference type="InterPro" id="IPR003644">
    <property type="entry name" value="Calx_beta"/>
</dbReference>
<dbReference type="InterPro" id="IPR036465">
    <property type="entry name" value="vWFA_dom_sf"/>
</dbReference>
<dbReference type="Gene3D" id="3.40.50.410">
    <property type="entry name" value="von Willebrand factor, type A domain"/>
    <property type="match status" value="1"/>
</dbReference>
<dbReference type="PRINTS" id="PR00313">
    <property type="entry name" value="CABNDNGRPT"/>
</dbReference>
<dbReference type="SUPFAM" id="SSF49313">
    <property type="entry name" value="Cadherin-like"/>
    <property type="match status" value="1"/>
</dbReference>
<dbReference type="Gene3D" id="2.60.40.3440">
    <property type="match status" value="1"/>
</dbReference>
<comment type="subcellular location">
    <subcellularLocation>
        <location evidence="1">Secreted</location>
    </subcellularLocation>
</comment>
<evidence type="ECO:0000256" key="3">
    <source>
        <dbReference type="ARBA" id="ARBA00022729"/>
    </source>
</evidence>
<dbReference type="InterPro" id="IPR011049">
    <property type="entry name" value="Serralysin-like_metalloprot_C"/>
</dbReference>
<dbReference type="InterPro" id="IPR002126">
    <property type="entry name" value="Cadherin-like_dom"/>
</dbReference>
<dbReference type="EMBL" id="BSPW01000074">
    <property type="protein sequence ID" value="GLT19390.1"/>
    <property type="molecule type" value="Genomic_DNA"/>
</dbReference>
<dbReference type="PANTHER" id="PTHR38340">
    <property type="entry name" value="S-LAYER PROTEIN"/>
    <property type="match status" value="1"/>
</dbReference>